<evidence type="ECO:0000313" key="25">
    <source>
        <dbReference type="EMBL" id="KAJ4936026.1"/>
    </source>
</evidence>
<dbReference type="InterPro" id="IPR036365">
    <property type="entry name" value="PGBD-like_sf"/>
</dbReference>
<protein>
    <recommendedName>
        <fullName evidence="3">Collagenase 3</fullName>
    </recommendedName>
    <alternativeName>
        <fullName evidence="18">Matrix metalloproteinase-13</fullName>
    </alternativeName>
</protein>
<feature type="repeat" description="Hemopexin" evidence="23">
    <location>
        <begin position="315"/>
        <end position="363"/>
    </location>
</feature>
<keyword evidence="16" id="KW-1015">Disulfide bond</keyword>
<dbReference type="InterPro" id="IPR021158">
    <property type="entry name" value="Pept_M10A_Zn_BS"/>
</dbReference>
<dbReference type="InterPro" id="IPR024079">
    <property type="entry name" value="MetalloPept_cat_dom_sf"/>
</dbReference>
<feature type="binding site" evidence="20">
    <location>
        <position position="234"/>
    </location>
    <ligand>
        <name>Zn(2+)</name>
        <dbReference type="ChEBI" id="CHEBI:29105"/>
        <label>2</label>
        <note>catalytic</note>
    </ligand>
</feature>
<reference evidence="25" key="1">
    <citation type="submission" date="2022-11" db="EMBL/GenBank/DDBJ databases">
        <title>Chromosome-level genome of Pogonophryne albipinna.</title>
        <authorList>
            <person name="Jo E."/>
        </authorList>
    </citation>
    <scope>NUCLEOTIDE SEQUENCE</scope>
    <source>
        <strain evidence="25">SGF0006</strain>
        <tissue evidence="25">Muscle</tissue>
    </source>
</reference>
<feature type="binding site" evidence="21">
    <location>
        <position position="189"/>
    </location>
    <ligand>
        <name>Zn(2+)</name>
        <dbReference type="ChEBI" id="CHEBI:29105"/>
        <label>1</label>
    </ligand>
</feature>
<feature type="binding site" evidence="21">
    <location>
        <position position="296"/>
    </location>
    <ligand>
        <name>Ca(2+)</name>
        <dbReference type="ChEBI" id="CHEBI:29108"/>
        <label>4</label>
    </ligand>
</feature>
<evidence type="ECO:0000256" key="12">
    <source>
        <dbReference type="ARBA" id="ARBA00022837"/>
    </source>
</evidence>
<feature type="binding site" evidence="20">
    <location>
        <position position="224"/>
    </location>
    <ligand>
        <name>Zn(2+)</name>
        <dbReference type="ChEBI" id="CHEBI:29105"/>
        <label>2</label>
        <note>catalytic</note>
    </ligand>
</feature>
<evidence type="ECO:0000256" key="2">
    <source>
        <dbReference type="ARBA" id="ARBA00010370"/>
    </source>
</evidence>
<keyword evidence="4" id="KW-0964">Secreted</keyword>
<dbReference type="SUPFAM" id="SSF55486">
    <property type="entry name" value="Metalloproteases ('zincins'), catalytic domain"/>
    <property type="match status" value="1"/>
</dbReference>
<comment type="caution">
    <text evidence="25">The sequence shown here is derived from an EMBL/GenBank/DDBJ whole genome shotgun (WGS) entry which is preliminary data.</text>
</comment>
<feature type="binding site" evidence="21">
    <location>
        <position position="298"/>
    </location>
    <ligand>
        <name>Ca(2+)</name>
        <dbReference type="ChEBI" id="CHEBI:29108"/>
        <label>5</label>
    </ligand>
</feature>
<feature type="binding site" evidence="21">
    <location>
        <position position="130"/>
    </location>
    <ligand>
        <name>Ca(2+)</name>
        <dbReference type="ChEBI" id="CHEBI:29108"/>
        <label>1</label>
    </ligand>
</feature>
<evidence type="ECO:0000256" key="18">
    <source>
        <dbReference type="ARBA" id="ARBA00031807"/>
    </source>
</evidence>
<feature type="binding site" evidence="21">
    <location>
        <position position="182"/>
    </location>
    <ligand>
        <name>Ca(2+)</name>
        <dbReference type="ChEBI" id="CHEBI:29108"/>
        <label>3</label>
    </ligand>
</feature>
<feature type="binding site" description="in inhibited form" evidence="21">
    <location>
        <position position="98"/>
    </location>
    <ligand>
        <name>Zn(2+)</name>
        <dbReference type="ChEBI" id="CHEBI:29105"/>
        <label>2</label>
        <note>catalytic</note>
    </ligand>
</feature>
<feature type="short sequence motif" description="Cysteine switch" evidence="22">
    <location>
        <begin position="96"/>
        <end position="103"/>
    </location>
</feature>
<dbReference type="PRINTS" id="PR00138">
    <property type="entry name" value="MATRIXIN"/>
</dbReference>
<dbReference type="PROSITE" id="PS00546">
    <property type="entry name" value="CYSTEINE_SWITCH"/>
    <property type="match status" value="1"/>
</dbReference>
<dbReference type="GO" id="GO:0030198">
    <property type="term" value="P:extracellular matrix organization"/>
    <property type="evidence" value="ECO:0007669"/>
    <property type="project" value="TreeGrafter"/>
</dbReference>
<evidence type="ECO:0000256" key="8">
    <source>
        <dbReference type="ARBA" id="ARBA00022729"/>
    </source>
</evidence>
<feature type="binding site" evidence="21">
    <location>
        <position position="164"/>
    </location>
    <ligand>
        <name>Ca(2+)</name>
        <dbReference type="ChEBI" id="CHEBI:29108"/>
        <label>2</label>
    </ligand>
</feature>
<evidence type="ECO:0000256" key="9">
    <source>
        <dbReference type="ARBA" id="ARBA00022737"/>
    </source>
</evidence>
<evidence type="ECO:0000256" key="5">
    <source>
        <dbReference type="ARBA" id="ARBA00022530"/>
    </source>
</evidence>
<dbReference type="InterPro" id="IPR036375">
    <property type="entry name" value="Hemopexin-like_dom_sf"/>
</dbReference>
<dbReference type="InterPro" id="IPR018487">
    <property type="entry name" value="Hemopexin-like_repeat"/>
</dbReference>
<evidence type="ECO:0000256" key="16">
    <source>
        <dbReference type="ARBA" id="ARBA00023157"/>
    </source>
</evidence>
<dbReference type="GO" id="GO:0031012">
    <property type="term" value="C:extracellular matrix"/>
    <property type="evidence" value="ECO:0007669"/>
    <property type="project" value="InterPro"/>
</dbReference>
<keyword evidence="11 20" id="KW-0862">Zinc</keyword>
<evidence type="ECO:0000256" key="14">
    <source>
        <dbReference type="ARBA" id="ARBA00023105"/>
    </source>
</evidence>
<dbReference type="InterPro" id="IPR006026">
    <property type="entry name" value="Peptidase_Metallo"/>
</dbReference>
<evidence type="ECO:0000256" key="4">
    <source>
        <dbReference type="ARBA" id="ARBA00022525"/>
    </source>
</evidence>
<feature type="domain" description="Peptidase metallopeptidase" evidence="24">
    <location>
        <begin position="111"/>
        <end position="277"/>
    </location>
</feature>
<dbReference type="PANTHER" id="PTHR10201">
    <property type="entry name" value="MATRIX METALLOPROTEINASE"/>
    <property type="match status" value="1"/>
</dbReference>
<sequence length="407" mass="47340">MDLFWMWIPVLGSLIFAEILWSLPIDRDQWPRPQDVELAEGYLRRFYSLNPRGRVSRRRIRSTYAMEEKIIEMQNFFGLIETGGLNPHTLNVMKKPRCGVPDVENFSFYPRKPKWKNHTITYMISKYTPDMKREDVEKSFRSALKLWSDAAPLKFIKVNHGKADIVFSFARKTHGDVFPFDGPRGVLAHAFQPGEGIGGDVHFDEDETWTAGRQGYSLFAVAAHELGHSLGLTHSKDPSAIMYPNYRIQSTVMIGKEIVFFKDRYMWMRTTQKTYWSRLRESHRSTYLPSISSHVDAAYDIPAKGVAYIFTGHKVKQVDAAVHVSEYGKTVFFIGEFYYRYDELKRRMDPGFPRLIQKDWPRIPKRVDAAFKLEGNIFLFSGAKSYQYDFRQTRVMNTISANSWLGC</sequence>
<evidence type="ECO:0000256" key="20">
    <source>
        <dbReference type="PIRSR" id="PIRSR001191-2"/>
    </source>
</evidence>
<comment type="cofactor">
    <cofactor evidence="21">
        <name>Zn(2+)</name>
        <dbReference type="ChEBI" id="CHEBI:29105"/>
    </cofactor>
    <text evidence="21">Binds 2 Zn(2+) ions per subunit.</text>
</comment>
<dbReference type="InterPro" id="IPR001818">
    <property type="entry name" value="Pept_M10_metallopeptidase"/>
</dbReference>
<dbReference type="CDD" id="cd04278">
    <property type="entry name" value="ZnMc_MMP"/>
    <property type="match status" value="1"/>
</dbReference>
<name>A0AAD6B1D2_9TELE</name>
<evidence type="ECO:0000256" key="19">
    <source>
        <dbReference type="PIRSR" id="PIRSR001191-1"/>
    </source>
</evidence>
<keyword evidence="15" id="KW-0865">Zymogen</keyword>
<proteinExistence type="inferred from homology"/>
<dbReference type="FunFam" id="3.40.390.10:FF:000007">
    <property type="entry name" value="Collagenase 3"/>
    <property type="match status" value="1"/>
</dbReference>
<dbReference type="InterPro" id="IPR033739">
    <property type="entry name" value="M10A_MMP"/>
</dbReference>
<keyword evidence="6" id="KW-0645">Protease</keyword>
<dbReference type="PIRSF" id="PIRSF001191">
    <property type="entry name" value="Peptidase_M10A_matrix"/>
    <property type="match status" value="1"/>
</dbReference>
<evidence type="ECO:0000313" key="26">
    <source>
        <dbReference type="Proteomes" id="UP001219934"/>
    </source>
</evidence>
<dbReference type="InterPro" id="IPR000585">
    <property type="entry name" value="Hemopexin-like_dom"/>
</dbReference>
<keyword evidence="5" id="KW-0272">Extracellular matrix</keyword>
<keyword evidence="9" id="KW-0677">Repeat</keyword>
<dbReference type="PANTHER" id="PTHR10201:SF165">
    <property type="entry name" value="COLLAGENASE 3"/>
    <property type="match status" value="1"/>
</dbReference>
<feature type="binding site" evidence="21">
    <location>
        <position position="174"/>
    </location>
    <ligand>
        <name>Zn(2+)</name>
        <dbReference type="ChEBI" id="CHEBI:29105"/>
        <label>1</label>
    </ligand>
</feature>
<dbReference type="SMART" id="SM00235">
    <property type="entry name" value="ZnMc"/>
    <property type="match status" value="1"/>
</dbReference>
<evidence type="ECO:0000256" key="3">
    <source>
        <dbReference type="ARBA" id="ARBA00018037"/>
    </source>
</evidence>
<gene>
    <name evidence="25" type="ORF">JOQ06_017550</name>
</gene>
<dbReference type="InterPro" id="IPR002477">
    <property type="entry name" value="Peptidoglycan-bd-like"/>
</dbReference>
<accession>A0AAD6B1D2</accession>
<evidence type="ECO:0000256" key="10">
    <source>
        <dbReference type="ARBA" id="ARBA00022801"/>
    </source>
</evidence>
<evidence type="ECO:0000256" key="23">
    <source>
        <dbReference type="PROSITE-ProRule" id="PRU01011"/>
    </source>
</evidence>
<evidence type="ECO:0000256" key="22">
    <source>
        <dbReference type="PIRSR" id="PIRSR621190-5"/>
    </source>
</evidence>
<dbReference type="GO" id="GO:0004222">
    <property type="term" value="F:metalloendopeptidase activity"/>
    <property type="evidence" value="ECO:0007669"/>
    <property type="project" value="InterPro"/>
</dbReference>
<evidence type="ECO:0000256" key="13">
    <source>
        <dbReference type="ARBA" id="ARBA00023049"/>
    </source>
</evidence>
<organism evidence="25 26">
    <name type="scientific">Pogonophryne albipinna</name>
    <dbReference type="NCBI Taxonomy" id="1090488"/>
    <lineage>
        <taxon>Eukaryota</taxon>
        <taxon>Metazoa</taxon>
        <taxon>Chordata</taxon>
        <taxon>Craniata</taxon>
        <taxon>Vertebrata</taxon>
        <taxon>Euteleostomi</taxon>
        <taxon>Actinopterygii</taxon>
        <taxon>Neopterygii</taxon>
        <taxon>Teleostei</taxon>
        <taxon>Neoteleostei</taxon>
        <taxon>Acanthomorphata</taxon>
        <taxon>Eupercaria</taxon>
        <taxon>Perciformes</taxon>
        <taxon>Notothenioidei</taxon>
        <taxon>Pogonophryne</taxon>
    </lineage>
</organism>
<dbReference type="GO" id="GO:0005615">
    <property type="term" value="C:extracellular space"/>
    <property type="evidence" value="ECO:0007669"/>
    <property type="project" value="TreeGrafter"/>
</dbReference>
<evidence type="ECO:0000256" key="1">
    <source>
        <dbReference type="ARBA" id="ARBA00004498"/>
    </source>
</evidence>
<dbReference type="EMBL" id="JAPTMU010000011">
    <property type="protein sequence ID" value="KAJ4936026.1"/>
    <property type="molecule type" value="Genomic_DNA"/>
</dbReference>
<dbReference type="PROSITE" id="PS51642">
    <property type="entry name" value="HEMOPEXIN_2"/>
    <property type="match status" value="1"/>
</dbReference>
<dbReference type="SUPFAM" id="SSF50923">
    <property type="entry name" value="Hemopexin-like domain"/>
    <property type="match status" value="1"/>
</dbReference>
<feature type="binding site" evidence="21">
    <location>
        <position position="368"/>
    </location>
    <ligand>
        <name>Ca(2+)</name>
        <dbReference type="ChEBI" id="CHEBI:29108"/>
        <label>4</label>
    </ligand>
</feature>
<keyword evidence="7 20" id="KW-0479">Metal-binding</keyword>
<feature type="active site" evidence="19">
    <location>
        <position position="225"/>
    </location>
</feature>
<dbReference type="GO" id="GO:0008270">
    <property type="term" value="F:zinc ion binding"/>
    <property type="evidence" value="ECO:0007669"/>
    <property type="project" value="InterPro"/>
</dbReference>
<evidence type="ECO:0000256" key="17">
    <source>
        <dbReference type="ARBA" id="ARBA00023180"/>
    </source>
</evidence>
<evidence type="ECO:0000256" key="21">
    <source>
        <dbReference type="PIRSR" id="PIRSR621190-2"/>
    </source>
</evidence>
<keyword evidence="13" id="KW-0482">Metalloprotease</keyword>
<dbReference type="SMART" id="SM00120">
    <property type="entry name" value="HX"/>
    <property type="match status" value="3"/>
</dbReference>
<dbReference type="Pfam" id="PF01471">
    <property type="entry name" value="PG_binding_1"/>
    <property type="match status" value="1"/>
</dbReference>
<comment type="subcellular location">
    <subcellularLocation>
        <location evidence="1">Secreted</location>
        <location evidence="1">Extracellular space</location>
        <location evidence="1">Extracellular matrix</location>
    </subcellularLocation>
</comment>
<dbReference type="InterPro" id="IPR021190">
    <property type="entry name" value="Pept_M10A"/>
</dbReference>
<feature type="binding site" evidence="21">
    <location>
        <position position="176"/>
    </location>
    <ligand>
        <name>Zn(2+)</name>
        <dbReference type="ChEBI" id="CHEBI:29105"/>
        <label>1</label>
    </ligand>
</feature>
<feature type="binding site" evidence="20">
    <location>
        <position position="228"/>
    </location>
    <ligand>
        <name>Zn(2+)</name>
        <dbReference type="ChEBI" id="CHEBI:29105"/>
        <label>2</label>
        <note>catalytic</note>
    </ligand>
</feature>
<keyword evidence="10" id="KW-0378">Hydrolase</keyword>
<dbReference type="Gene3D" id="2.110.10.10">
    <property type="entry name" value="Hemopexin-like domain"/>
    <property type="match status" value="2"/>
</dbReference>
<keyword evidence="12 21" id="KW-0106">Calcium</keyword>
<feature type="binding site" evidence="21">
    <location>
        <position position="202"/>
    </location>
    <ligand>
        <name>Zn(2+)</name>
        <dbReference type="ChEBI" id="CHEBI:29105"/>
        <label>1</label>
    </ligand>
</feature>
<dbReference type="PROSITE" id="PS00024">
    <property type="entry name" value="HEMOPEXIN"/>
    <property type="match status" value="1"/>
</dbReference>
<evidence type="ECO:0000256" key="6">
    <source>
        <dbReference type="ARBA" id="ARBA00022670"/>
    </source>
</evidence>
<dbReference type="GO" id="GO:0006508">
    <property type="term" value="P:proteolysis"/>
    <property type="evidence" value="ECO:0007669"/>
    <property type="project" value="UniProtKB-KW"/>
</dbReference>
<keyword evidence="17" id="KW-0325">Glycoprotein</keyword>
<dbReference type="AlphaFoldDB" id="A0AAD6B1D2"/>
<feature type="binding site" evidence="21">
    <location>
        <position position="198"/>
    </location>
    <ligand>
        <name>Ca(2+)</name>
        <dbReference type="ChEBI" id="CHEBI:29108"/>
        <label>2</label>
    </ligand>
</feature>
<dbReference type="Proteomes" id="UP001219934">
    <property type="component" value="Unassembled WGS sequence"/>
</dbReference>
<evidence type="ECO:0000259" key="24">
    <source>
        <dbReference type="SMART" id="SM00235"/>
    </source>
</evidence>
<feature type="binding site" evidence="21">
    <location>
        <position position="200"/>
    </location>
    <ligand>
        <name>Ca(2+)</name>
        <dbReference type="ChEBI" id="CHEBI:29108"/>
        <label>2</label>
    </ligand>
</feature>
<dbReference type="Gene3D" id="3.40.390.10">
    <property type="entry name" value="Collagenase (Catalytic Domain)"/>
    <property type="match status" value="1"/>
</dbReference>
<evidence type="ECO:0000256" key="11">
    <source>
        <dbReference type="ARBA" id="ARBA00022833"/>
    </source>
</evidence>
<keyword evidence="8" id="KW-0732">Signal</keyword>
<evidence type="ECO:0000256" key="7">
    <source>
        <dbReference type="ARBA" id="ARBA00022723"/>
    </source>
</evidence>
<dbReference type="SUPFAM" id="SSF47090">
    <property type="entry name" value="PGBD-like"/>
    <property type="match status" value="1"/>
</dbReference>
<dbReference type="CDD" id="cd00094">
    <property type="entry name" value="HX"/>
    <property type="match status" value="1"/>
</dbReference>
<dbReference type="Pfam" id="PF00045">
    <property type="entry name" value="Hemopexin"/>
    <property type="match status" value="1"/>
</dbReference>
<dbReference type="GO" id="GO:0030574">
    <property type="term" value="P:collagen catabolic process"/>
    <property type="evidence" value="ECO:0007669"/>
    <property type="project" value="UniProtKB-KW"/>
</dbReference>
<feature type="binding site" evidence="21">
    <location>
        <position position="207"/>
    </location>
    <ligand>
        <name>Ca(2+)</name>
        <dbReference type="ChEBI" id="CHEBI:29108"/>
        <label>1</label>
    </ligand>
</feature>
<comment type="cofactor">
    <cofactor evidence="21">
        <name>Ca(2+)</name>
        <dbReference type="ChEBI" id="CHEBI:29108"/>
    </cofactor>
    <text evidence="21">Can bind about 5 Ca(2+) ions per subunit.</text>
</comment>
<feature type="binding site" evidence="21">
    <location>
        <position position="321"/>
    </location>
    <ligand>
        <name>Ca(2+)</name>
        <dbReference type="ChEBI" id="CHEBI:29108"/>
        <label>5</label>
    </ligand>
</feature>
<feature type="binding site" evidence="21">
    <location>
        <position position="242"/>
    </location>
    <ligand>
        <name>Zn(2+)</name>
        <dbReference type="ChEBI" id="CHEBI:29105"/>
        <label>2</label>
        <note>catalytic</note>
    </ligand>
</feature>
<evidence type="ECO:0000256" key="15">
    <source>
        <dbReference type="ARBA" id="ARBA00023145"/>
    </source>
</evidence>
<feature type="binding site" evidence="21">
    <location>
        <position position="207"/>
    </location>
    <ligand>
        <name>Ca(2+)</name>
        <dbReference type="ChEBI" id="CHEBI:29108"/>
        <label>3</label>
    </ligand>
</feature>
<feature type="binding site" evidence="21">
    <location>
        <position position="181"/>
    </location>
    <ligand>
        <name>Ca(2+)</name>
        <dbReference type="ChEBI" id="CHEBI:29108"/>
        <label>3</label>
    </ligand>
</feature>
<feature type="binding site" evidence="21">
    <location>
        <position position="204"/>
    </location>
    <ligand>
        <name>Ca(2+)</name>
        <dbReference type="ChEBI" id="CHEBI:29108"/>
        <label>3</label>
    </ligand>
</feature>
<keyword evidence="26" id="KW-1185">Reference proteome</keyword>
<dbReference type="InterPro" id="IPR018486">
    <property type="entry name" value="Hemopexin_CS"/>
</dbReference>
<dbReference type="Pfam" id="PF00413">
    <property type="entry name" value="Peptidase_M10"/>
    <property type="match status" value="1"/>
</dbReference>
<keyword evidence="14" id="KW-0177">Collagen degradation</keyword>
<comment type="similarity">
    <text evidence="2">Belongs to the peptidase M10A family.</text>
</comment>